<dbReference type="Gene3D" id="3.40.525.10">
    <property type="entry name" value="CRAL-TRIO lipid binding domain"/>
    <property type="match status" value="1"/>
</dbReference>
<dbReference type="Pfam" id="PF03765">
    <property type="entry name" value="CRAL_TRIO_N"/>
    <property type="match status" value="1"/>
</dbReference>
<dbReference type="PROSITE" id="PS50866">
    <property type="entry name" value="GOLD"/>
    <property type="match status" value="1"/>
</dbReference>
<evidence type="ECO:0000256" key="8">
    <source>
        <dbReference type="ARBA" id="ARBA00023136"/>
    </source>
</evidence>
<name>A0A138ZYQ5_GONPJ</name>
<keyword evidence="8" id="KW-0472">Membrane</keyword>
<evidence type="ECO:0000256" key="7">
    <source>
        <dbReference type="ARBA" id="ARBA00023121"/>
    </source>
</evidence>
<evidence type="ECO:0000256" key="4">
    <source>
        <dbReference type="ARBA" id="ARBA00022448"/>
    </source>
</evidence>
<dbReference type="OrthoDB" id="75724at2759"/>
<dbReference type="PANTHER" id="PTHR45932">
    <property type="entry name" value="PATELLIN-1"/>
    <property type="match status" value="1"/>
</dbReference>
<dbReference type="InterPro" id="IPR036865">
    <property type="entry name" value="CRAL-TRIO_dom_sf"/>
</dbReference>
<accession>A0A138ZYQ5</accession>
<dbReference type="GO" id="GO:0005737">
    <property type="term" value="C:cytoplasm"/>
    <property type="evidence" value="ECO:0007669"/>
    <property type="project" value="UniProtKB-SubCell"/>
</dbReference>
<dbReference type="SMART" id="SM00516">
    <property type="entry name" value="SEC14"/>
    <property type="match status" value="1"/>
</dbReference>
<keyword evidence="9" id="KW-0131">Cell cycle</keyword>
<evidence type="ECO:0000256" key="1">
    <source>
        <dbReference type="ARBA" id="ARBA00004370"/>
    </source>
</evidence>
<dbReference type="Gene3D" id="1.10.8.20">
    <property type="entry name" value="N-terminal domain of phosphatidylinositol transfer protein sec14p"/>
    <property type="match status" value="1"/>
</dbReference>
<organism evidence="12 13">
    <name type="scientific">Gonapodya prolifera (strain JEL478)</name>
    <name type="common">Monoblepharis prolifera</name>
    <dbReference type="NCBI Taxonomy" id="1344416"/>
    <lineage>
        <taxon>Eukaryota</taxon>
        <taxon>Fungi</taxon>
        <taxon>Fungi incertae sedis</taxon>
        <taxon>Chytridiomycota</taxon>
        <taxon>Chytridiomycota incertae sedis</taxon>
        <taxon>Monoblepharidomycetes</taxon>
        <taxon>Monoblepharidales</taxon>
        <taxon>Gonapodyaceae</taxon>
        <taxon>Gonapodya</taxon>
    </lineage>
</organism>
<keyword evidence="7" id="KW-0446">Lipid-binding</keyword>
<dbReference type="PANTHER" id="PTHR45932:SF17">
    <property type="entry name" value="CELLULAR RETINALDEHYDE-BINDING_TRIPLE FUNCTION DOMAIN-CONTAINING PROTEIN"/>
    <property type="match status" value="1"/>
</dbReference>
<keyword evidence="6" id="KW-0132">Cell division</keyword>
<gene>
    <name evidence="12" type="ORF">M427DRAFT_64147</name>
</gene>
<comment type="subcellular location">
    <subcellularLocation>
        <location evidence="2">Cytoplasm</location>
    </subcellularLocation>
    <subcellularLocation>
        <location evidence="1">Membrane</location>
    </subcellularLocation>
</comment>
<dbReference type="Pfam" id="PF01105">
    <property type="entry name" value="EMP24_GP25L"/>
    <property type="match status" value="1"/>
</dbReference>
<keyword evidence="4" id="KW-0813">Transport</keyword>
<evidence type="ECO:0000259" key="11">
    <source>
        <dbReference type="PROSITE" id="PS50866"/>
    </source>
</evidence>
<dbReference type="AlphaFoldDB" id="A0A138ZYQ5"/>
<evidence type="ECO:0000256" key="2">
    <source>
        <dbReference type="ARBA" id="ARBA00004496"/>
    </source>
</evidence>
<dbReference type="OMA" id="HCYDKVG"/>
<dbReference type="PROSITE" id="PS50191">
    <property type="entry name" value="CRAL_TRIO"/>
    <property type="match status" value="1"/>
</dbReference>
<evidence type="ECO:0000256" key="3">
    <source>
        <dbReference type="ARBA" id="ARBA00007155"/>
    </source>
</evidence>
<evidence type="ECO:0000256" key="9">
    <source>
        <dbReference type="ARBA" id="ARBA00023306"/>
    </source>
</evidence>
<sequence length="366" mass="41180">MSGFLDDLSPEQETGLSTLIAKLTNDLPQSGLNDDDLDLWEVSVKDLSKPTKAQKVVLLKFLRAREFDIDKSKDMLLATLKWRKEYNMKGLLSETFDPAFHQAGYLFGKDRKGHPVTYNTYGQLNYDVIFKGGVDTFIRWRIQLMEKAVALLDFENGIERVTQVHDYSGVSFFGMNADVRAASKVIIEKFQDNYPEFLERKFFLHIPTLMEWIFGVLSRLSSARTLAKFSMVGPGSVRSTLLQFIAPTELPAVYGGFDTEVTSQESSAGVERVTIPAGEKKVVEQQIAKESSEIQYEWIVEGAGDIAIGAHVVTDDAATDDKVELKRAENGKNKIKADKTGKLRLIFDNTYSRFTAKQVSYRVTVL</sequence>
<dbReference type="STRING" id="1344416.A0A138ZYQ5"/>
<reference evidence="12 13" key="1">
    <citation type="journal article" date="2015" name="Genome Biol. Evol.">
        <title>Phylogenomic analyses indicate that early fungi evolved digesting cell walls of algal ancestors of land plants.</title>
        <authorList>
            <person name="Chang Y."/>
            <person name="Wang S."/>
            <person name="Sekimoto S."/>
            <person name="Aerts A.L."/>
            <person name="Choi C."/>
            <person name="Clum A."/>
            <person name="LaButti K.M."/>
            <person name="Lindquist E.A."/>
            <person name="Yee Ngan C."/>
            <person name="Ohm R.A."/>
            <person name="Salamov A.A."/>
            <person name="Grigoriev I.V."/>
            <person name="Spatafora J.W."/>
            <person name="Berbee M.L."/>
        </authorList>
    </citation>
    <scope>NUCLEOTIDE SEQUENCE [LARGE SCALE GENOMIC DNA]</scope>
    <source>
        <strain evidence="12 13">JEL478</strain>
    </source>
</reference>
<keyword evidence="5" id="KW-0963">Cytoplasm</keyword>
<dbReference type="CDD" id="cd00170">
    <property type="entry name" value="SEC14"/>
    <property type="match status" value="1"/>
</dbReference>
<feature type="domain" description="CRAL-TRIO" evidence="10">
    <location>
        <begin position="94"/>
        <end position="262"/>
    </location>
</feature>
<dbReference type="SUPFAM" id="SSF52087">
    <property type="entry name" value="CRAL/TRIO domain"/>
    <property type="match status" value="1"/>
</dbReference>
<evidence type="ECO:0000256" key="6">
    <source>
        <dbReference type="ARBA" id="ARBA00022618"/>
    </source>
</evidence>
<evidence type="ECO:0000313" key="13">
    <source>
        <dbReference type="Proteomes" id="UP000070544"/>
    </source>
</evidence>
<dbReference type="InterPro" id="IPR001251">
    <property type="entry name" value="CRAL-TRIO_dom"/>
</dbReference>
<dbReference type="GO" id="GO:0016020">
    <property type="term" value="C:membrane"/>
    <property type="evidence" value="ECO:0007669"/>
    <property type="project" value="UniProtKB-SubCell"/>
</dbReference>
<comment type="similarity">
    <text evidence="3">Belongs to the patellin family.</text>
</comment>
<dbReference type="SUPFAM" id="SSF46938">
    <property type="entry name" value="CRAL/TRIO N-terminal domain"/>
    <property type="match status" value="1"/>
</dbReference>
<dbReference type="InterPro" id="IPR036273">
    <property type="entry name" value="CRAL/TRIO_N_dom_sf"/>
</dbReference>
<dbReference type="SUPFAM" id="SSF101576">
    <property type="entry name" value="Supernatant protein factor (SPF), C-terminal domain"/>
    <property type="match status" value="1"/>
</dbReference>
<protein>
    <submittedName>
        <fullName evidence="12">CRAL/TRIO domain-containing protein</fullName>
    </submittedName>
</protein>
<evidence type="ECO:0000256" key="5">
    <source>
        <dbReference type="ARBA" id="ARBA00022490"/>
    </source>
</evidence>
<evidence type="ECO:0000313" key="12">
    <source>
        <dbReference type="EMBL" id="KXS09405.1"/>
    </source>
</evidence>
<keyword evidence="13" id="KW-1185">Reference proteome</keyword>
<dbReference type="Gene3D" id="2.60.120.680">
    <property type="entry name" value="GOLD domain"/>
    <property type="match status" value="1"/>
</dbReference>
<dbReference type="InterPro" id="IPR009038">
    <property type="entry name" value="GOLD_dom"/>
</dbReference>
<dbReference type="InterPro" id="IPR044834">
    <property type="entry name" value="PATL"/>
</dbReference>
<dbReference type="SMART" id="SM01100">
    <property type="entry name" value="CRAL_TRIO_N"/>
    <property type="match status" value="1"/>
</dbReference>
<proteinExistence type="inferred from homology"/>
<dbReference type="GO" id="GO:0051301">
    <property type="term" value="P:cell division"/>
    <property type="evidence" value="ECO:0007669"/>
    <property type="project" value="UniProtKB-KW"/>
</dbReference>
<dbReference type="InterPro" id="IPR036598">
    <property type="entry name" value="GOLD_dom_sf"/>
</dbReference>
<evidence type="ECO:0000259" key="10">
    <source>
        <dbReference type="PROSITE" id="PS50191"/>
    </source>
</evidence>
<dbReference type="EMBL" id="KQ965865">
    <property type="protein sequence ID" value="KXS09405.1"/>
    <property type="molecule type" value="Genomic_DNA"/>
</dbReference>
<dbReference type="Pfam" id="PF00650">
    <property type="entry name" value="CRAL_TRIO"/>
    <property type="match status" value="1"/>
</dbReference>
<dbReference type="GO" id="GO:0008289">
    <property type="term" value="F:lipid binding"/>
    <property type="evidence" value="ECO:0007669"/>
    <property type="project" value="UniProtKB-KW"/>
</dbReference>
<dbReference type="Proteomes" id="UP000070544">
    <property type="component" value="Unassembled WGS sequence"/>
</dbReference>
<dbReference type="InterPro" id="IPR011074">
    <property type="entry name" value="CRAL/TRIO_N_dom"/>
</dbReference>
<feature type="domain" description="GOLD" evidence="11">
    <location>
        <begin position="280"/>
        <end position="365"/>
    </location>
</feature>